<keyword evidence="4" id="KW-1185">Reference proteome</keyword>
<evidence type="ECO:0000256" key="2">
    <source>
        <dbReference type="ARBA" id="ARBA00022741"/>
    </source>
</evidence>
<dbReference type="CDD" id="cd14798">
    <property type="entry name" value="RX-CC_like"/>
    <property type="match status" value="1"/>
</dbReference>
<dbReference type="Gene3D" id="1.20.5.4130">
    <property type="match status" value="1"/>
</dbReference>
<dbReference type="GeneID" id="104610743"/>
<organism evidence="4 5">
    <name type="scientific">Nelumbo nucifera</name>
    <name type="common">Sacred lotus</name>
    <dbReference type="NCBI Taxonomy" id="4432"/>
    <lineage>
        <taxon>Eukaryota</taxon>
        <taxon>Viridiplantae</taxon>
        <taxon>Streptophyta</taxon>
        <taxon>Embryophyta</taxon>
        <taxon>Tracheophyta</taxon>
        <taxon>Spermatophyta</taxon>
        <taxon>Magnoliopsida</taxon>
        <taxon>Proteales</taxon>
        <taxon>Nelumbonaceae</taxon>
        <taxon>Nelumbo</taxon>
    </lineage>
</organism>
<dbReference type="GO" id="GO:0000166">
    <property type="term" value="F:nucleotide binding"/>
    <property type="evidence" value="ECO:0007669"/>
    <property type="project" value="UniProtKB-KW"/>
</dbReference>
<keyword evidence="2" id="KW-0547">Nucleotide-binding</keyword>
<protein>
    <submittedName>
        <fullName evidence="5">Disease resistance RPP13-like protein 1 isoform X2</fullName>
    </submittedName>
</protein>
<evidence type="ECO:0000313" key="4">
    <source>
        <dbReference type="Proteomes" id="UP000189703"/>
    </source>
</evidence>
<dbReference type="GO" id="GO:0006952">
    <property type="term" value="P:defense response"/>
    <property type="evidence" value="ECO:0007669"/>
    <property type="project" value="UniProtKB-KW"/>
</dbReference>
<dbReference type="RefSeq" id="XP_010275818.1">
    <property type="nucleotide sequence ID" value="XM_010277516.1"/>
</dbReference>
<dbReference type="InterPro" id="IPR041118">
    <property type="entry name" value="Rx_N"/>
</dbReference>
<dbReference type="Proteomes" id="UP000189703">
    <property type="component" value="Unplaced"/>
</dbReference>
<gene>
    <name evidence="5" type="primary">LOC104610743</name>
</gene>
<dbReference type="OrthoDB" id="25838at2759"/>
<evidence type="ECO:0000256" key="1">
    <source>
        <dbReference type="ARBA" id="ARBA00022737"/>
    </source>
</evidence>
<reference evidence="5" key="1">
    <citation type="submission" date="2025-08" db="UniProtKB">
        <authorList>
            <consortium name="RefSeq"/>
        </authorList>
    </citation>
    <scope>IDENTIFICATION</scope>
</reference>
<keyword evidence="1" id="KW-0677">Repeat</keyword>
<evidence type="ECO:0000313" key="5">
    <source>
        <dbReference type="RefSeq" id="XP_010275818.1"/>
    </source>
</evidence>
<name>A0A1U8BG32_NELNU</name>
<dbReference type="AlphaFoldDB" id="A0A1U8BG32"/>
<evidence type="ECO:0000256" key="3">
    <source>
        <dbReference type="ARBA" id="ARBA00022821"/>
    </source>
</evidence>
<dbReference type="Pfam" id="PF18052">
    <property type="entry name" value="Rx_N"/>
    <property type="match status" value="1"/>
</dbReference>
<dbReference type="InterPro" id="IPR038005">
    <property type="entry name" value="RX-like_CC"/>
</dbReference>
<proteinExistence type="predicted"/>
<keyword evidence="3" id="KW-0611">Plant defense</keyword>
<sequence>MLGLVGLLKSDEPFILFTAHIHFWLAFESLDLPSIISKKMAFVAEALVSSSLDLIIQKLASPIFKELQSRCDLDEDINKLKNSLKKIQTAVDDAEQKQNDDNLVKIWLEELRQLIYDAEDIVDEYMTEAGRSDLKAKIKAETQQHSRSEPIHYTKLTGLQA</sequence>
<accession>A0A1U8BG32</accession>